<keyword evidence="4 6" id="KW-0238">DNA-binding</keyword>
<dbReference type="InterPro" id="IPR011006">
    <property type="entry name" value="CheY-like_superfamily"/>
</dbReference>
<evidence type="ECO:0000313" key="9">
    <source>
        <dbReference type="Proteomes" id="UP001519288"/>
    </source>
</evidence>
<organism evidence="8 9">
    <name type="scientific">Paenibacillus shirakamiensis</name>
    <dbReference type="NCBI Taxonomy" id="1265935"/>
    <lineage>
        <taxon>Bacteria</taxon>
        <taxon>Bacillati</taxon>
        <taxon>Bacillota</taxon>
        <taxon>Bacilli</taxon>
        <taxon>Bacillales</taxon>
        <taxon>Paenibacillaceae</taxon>
        <taxon>Paenibacillus</taxon>
    </lineage>
</organism>
<dbReference type="CDD" id="cd00383">
    <property type="entry name" value="trans_reg_C"/>
    <property type="match status" value="1"/>
</dbReference>
<dbReference type="GO" id="GO:0003677">
    <property type="term" value="F:DNA binding"/>
    <property type="evidence" value="ECO:0007669"/>
    <property type="project" value="UniProtKB-KW"/>
</dbReference>
<name>A0ABS4JDP1_9BACL</name>
<keyword evidence="2" id="KW-0902">Two-component regulatory system</keyword>
<dbReference type="RefSeq" id="WP_209859382.1">
    <property type="nucleotide sequence ID" value="NZ_JAGGLD010000001.1"/>
</dbReference>
<dbReference type="PANTHER" id="PTHR48111:SF22">
    <property type="entry name" value="REGULATOR OF RPOS"/>
    <property type="match status" value="1"/>
</dbReference>
<comment type="caution">
    <text evidence="8">The sequence shown here is derived from an EMBL/GenBank/DDBJ whole genome shotgun (WGS) entry which is preliminary data.</text>
</comment>
<evidence type="ECO:0000256" key="5">
    <source>
        <dbReference type="ARBA" id="ARBA00023163"/>
    </source>
</evidence>
<dbReference type="SUPFAM" id="SSF52172">
    <property type="entry name" value="CheY-like"/>
    <property type="match status" value="1"/>
</dbReference>
<reference evidence="8 9" key="1">
    <citation type="submission" date="2021-03" db="EMBL/GenBank/DDBJ databases">
        <title>Genomic Encyclopedia of Type Strains, Phase IV (KMG-IV): sequencing the most valuable type-strain genomes for metagenomic binning, comparative biology and taxonomic classification.</title>
        <authorList>
            <person name="Goeker M."/>
        </authorList>
    </citation>
    <scope>NUCLEOTIDE SEQUENCE [LARGE SCALE GENOMIC DNA]</scope>
    <source>
        <strain evidence="8 9">DSM 26806</strain>
    </source>
</reference>
<evidence type="ECO:0000256" key="6">
    <source>
        <dbReference type="PROSITE-ProRule" id="PRU01091"/>
    </source>
</evidence>
<dbReference type="EMBL" id="JAGGLD010000001">
    <property type="protein sequence ID" value="MBP1999813.1"/>
    <property type="molecule type" value="Genomic_DNA"/>
</dbReference>
<keyword evidence="5" id="KW-0804">Transcription</keyword>
<proteinExistence type="predicted"/>
<dbReference type="InterPro" id="IPR036388">
    <property type="entry name" value="WH-like_DNA-bd_sf"/>
</dbReference>
<dbReference type="InterPro" id="IPR001867">
    <property type="entry name" value="OmpR/PhoB-type_DNA-bd"/>
</dbReference>
<evidence type="ECO:0000256" key="3">
    <source>
        <dbReference type="ARBA" id="ARBA00023015"/>
    </source>
</evidence>
<dbReference type="SUPFAM" id="SSF46894">
    <property type="entry name" value="C-terminal effector domain of the bipartite response regulators"/>
    <property type="match status" value="1"/>
</dbReference>
<dbReference type="Pfam" id="PF00486">
    <property type="entry name" value="Trans_reg_C"/>
    <property type="match status" value="1"/>
</dbReference>
<feature type="DNA-binding region" description="OmpR/PhoB-type" evidence="6">
    <location>
        <begin position="123"/>
        <end position="220"/>
    </location>
</feature>
<dbReference type="PROSITE" id="PS51755">
    <property type="entry name" value="OMPR_PHOB"/>
    <property type="match status" value="1"/>
</dbReference>
<dbReference type="SMART" id="SM00862">
    <property type="entry name" value="Trans_reg_C"/>
    <property type="match status" value="1"/>
</dbReference>
<gene>
    <name evidence="8" type="ORF">J2Z69_000832</name>
</gene>
<keyword evidence="3" id="KW-0805">Transcription regulation</keyword>
<evidence type="ECO:0000256" key="4">
    <source>
        <dbReference type="ARBA" id="ARBA00023125"/>
    </source>
</evidence>
<sequence length="220" mass="25770">MAQELILVYKLSDDGLHDRLREVGYNMIYPQTLAEAEEQYALHQPDVILSGSPQDLKELRSVLQGKLKPLLVLTPSYSLKELLLTFSEGAHDYIDRTKDPDEVIARIHNVQRLLALDSREEQLQDLCFEDVLVQVKKKKVFRGEEWIKLTPKEFDLMVFLMRNVHHVCSREDILHEVWGYDFRIDTNVVDVYIRHLRSKIDRGRSRKVIHTVRGSGYMIQ</sequence>
<evidence type="ECO:0000256" key="2">
    <source>
        <dbReference type="ARBA" id="ARBA00023012"/>
    </source>
</evidence>
<evidence type="ECO:0000256" key="1">
    <source>
        <dbReference type="ARBA" id="ARBA00022553"/>
    </source>
</evidence>
<evidence type="ECO:0000313" key="8">
    <source>
        <dbReference type="EMBL" id="MBP1999813.1"/>
    </source>
</evidence>
<protein>
    <submittedName>
        <fullName evidence="8">DNA-binding response OmpR family regulator</fullName>
    </submittedName>
</protein>
<dbReference type="InterPro" id="IPR016032">
    <property type="entry name" value="Sig_transdc_resp-reg_C-effctor"/>
</dbReference>
<dbReference type="Gene3D" id="1.10.10.10">
    <property type="entry name" value="Winged helix-like DNA-binding domain superfamily/Winged helix DNA-binding domain"/>
    <property type="match status" value="1"/>
</dbReference>
<dbReference type="PANTHER" id="PTHR48111">
    <property type="entry name" value="REGULATOR OF RPOS"/>
    <property type="match status" value="1"/>
</dbReference>
<keyword evidence="1" id="KW-0597">Phosphoprotein</keyword>
<dbReference type="InterPro" id="IPR039420">
    <property type="entry name" value="WalR-like"/>
</dbReference>
<keyword evidence="9" id="KW-1185">Reference proteome</keyword>
<feature type="domain" description="OmpR/PhoB-type" evidence="7">
    <location>
        <begin position="123"/>
        <end position="220"/>
    </location>
</feature>
<dbReference type="Proteomes" id="UP001519288">
    <property type="component" value="Unassembled WGS sequence"/>
</dbReference>
<accession>A0ABS4JDP1</accession>
<evidence type="ECO:0000259" key="7">
    <source>
        <dbReference type="PROSITE" id="PS51755"/>
    </source>
</evidence>